<evidence type="ECO:0000313" key="5">
    <source>
        <dbReference type="EMBL" id="ACJ33844.1"/>
    </source>
</evidence>
<dbReference type="Gene3D" id="1.10.10.10">
    <property type="entry name" value="Winged helix-like DNA-binding domain superfamily/Winged helix DNA-binding domain"/>
    <property type="match status" value="1"/>
</dbReference>
<dbReference type="Pfam" id="PF00455">
    <property type="entry name" value="DeoRC"/>
    <property type="match status" value="1"/>
</dbReference>
<evidence type="ECO:0000256" key="1">
    <source>
        <dbReference type="ARBA" id="ARBA00023015"/>
    </source>
</evidence>
<evidence type="ECO:0000256" key="3">
    <source>
        <dbReference type="ARBA" id="ARBA00023163"/>
    </source>
</evidence>
<dbReference type="Pfam" id="PF08220">
    <property type="entry name" value="HTH_DeoR"/>
    <property type="match status" value="1"/>
</dbReference>
<keyword evidence="1" id="KW-0805">Transcription regulation</keyword>
<gene>
    <name evidence="5" type="primary">fruR</name>
    <name evidence="5" type="ordered locus">Aflv_1478</name>
</gene>
<dbReference type="PROSITE" id="PS51000">
    <property type="entry name" value="HTH_DEOR_2"/>
    <property type="match status" value="1"/>
</dbReference>
<dbReference type="PANTHER" id="PTHR30363">
    <property type="entry name" value="HTH-TYPE TRANSCRIPTIONAL REGULATOR SRLR-RELATED"/>
    <property type="match status" value="1"/>
</dbReference>
<protein>
    <submittedName>
        <fullName evidence="5">Transcriptional regulator of sugar metabolism</fullName>
    </submittedName>
</protein>
<dbReference type="GO" id="GO:0003677">
    <property type="term" value="F:DNA binding"/>
    <property type="evidence" value="ECO:0007669"/>
    <property type="project" value="UniProtKB-KW"/>
</dbReference>
<dbReference type="InterPro" id="IPR050313">
    <property type="entry name" value="Carb_Metab_HTH_regulators"/>
</dbReference>
<dbReference type="Proteomes" id="UP000000742">
    <property type="component" value="Chromosome"/>
</dbReference>
<dbReference type="InterPro" id="IPR036390">
    <property type="entry name" value="WH_DNA-bd_sf"/>
</dbReference>
<dbReference type="PRINTS" id="PR00037">
    <property type="entry name" value="HTHLACR"/>
</dbReference>
<organism evidence="5 6">
    <name type="scientific">Anoxybacillus flavithermus (strain DSM 21510 / WK1)</name>
    <dbReference type="NCBI Taxonomy" id="491915"/>
    <lineage>
        <taxon>Bacteria</taxon>
        <taxon>Bacillati</taxon>
        <taxon>Bacillota</taxon>
        <taxon>Bacilli</taxon>
        <taxon>Bacillales</taxon>
        <taxon>Anoxybacillaceae</taxon>
        <taxon>Anoxybacillus</taxon>
    </lineage>
</organism>
<keyword evidence="3" id="KW-0804">Transcription</keyword>
<dbReference type="GO" id="GO:0003700">
    <property type="term" value="F:DNA-binding transcription factor activity"/>
    <property type="evidence" value="ECO:0007669"/>
    <property type="project" value="InterPro"/>
</dbReference>
<dbReference type="SMART" id="SM01134">
    <property type="entry name" value="DeoRC"/>
    <property type="match status" value="1"/>
</dbReference>
<dbReference type="KEGG" id="afl:Aflv_1478"/>
<dbReference type="eggNOG" id="COG1349">
    <property type="taxonomic scope" value="Bacteria"/>
</dbReference>
<dbReference type="STRING" id="491915.Aflv_1478"/>
<dbReference type="PANTHER" id="PTHR30363:SF56">
    <property type="entry name" value="TRANSCRIPTIONAL REGULATOR, DEOR FAMILY"/>
    <property type="match status" value="1"/>
</dbReference>
<feature type="domain" description="HTH deoR-type" evidence="4">
    <location>
        <begin position="5"/>
        <end position="60"/>
    </location>
</feature>
<dbReference type="SUPFAM" id="SSF100950">
    <property type="entry name" value="NagB/RpiA/CoA transferase-like"/>
    <property type="match status" value="1"/>
</dbReference>
<dbReference type="Gene3D" id="3.40.50.1360">
    <property type="match status" value="1"/>
</dbReference>
<dbReference type="SMART" id="SM00420">
    <property type="entry name" value="HTH_DEOR"/>
    <property type="match status" value="1"/>
</dbReference>
<dbReference type="AlphaFoldDB" id="B7GI62"/>
<name>B7GI62_ANOFW</name>
<evidence type="ECO:0000259" key="4">
    <source>
        <dbReference type="PROSITE" id="PS51000"/>
    </source>
</evidence>
<evidence type="ECO:0000313" key="6">
    <source>
        <dbReference type="Proteomes" id="UP000000742"/>
    </source>
</evidence>
<dbReference type="InterPro" id="IPR037171">
    <property type="entry name" value="NagB/RpiA_transferase-like"/>
</dbReference>
<proteinExistence type="predicted"/>
<keyword evidence="2" id="KW-0238">DNA-binding</keyword>
<reference evidence="5 6" key="1">
    <citation type="journal article" date="2008" name="Genome Biol.">
        <title>Encapsulated in silica: genome, proteome and physiology of the thermophilic bacterium Anoxybacillus flavithermus WK1.</title>
        <authorList>
            <person name="Saw J.H."/>
            <person name="Mountain B.W."/>
            <person name="Feng L."/>
            <person name="Omelchenko M.V."/>
            <person name="Hou S."/>
            <person name="Saito J.A."/>
            <person name="Stott M.B."/>
            <person name="Li D."/>
            <person name="Zhao G."/>
            <person name="Wu J."/>
            <person name="Galperin M.Y."/>
            <person name="Koonin E.V."/>
            <person name="Makarova K.S."/>
            <person name="Wolf Y.I."/>
            <person name="Rigden D.J."/>
            <person name="Dunfield P.F."/>
            <person name="Wang L."/>
            <person name="Alam M."/>
        </authorList>
    </citation>
    <scope>NUCLEOTIDE SEQUENCE [LARGE SCALE GENOMIC DNA]</scope>
    <source>
        <strain evidence="6">DSM 21510 / WK1</strain>
    </source>
</reference>
<dbReference type="InterPro" id="IPR036388">
    <property type="entry name" value="WH-like_DNA-bd_sf"/>
</dbReference>
<sequence>MKLLTPERHRIILQLLQEKEVVKLHELVEATQCSESTIRRDLSQLEKEKKLKRVHGGAALLQQKREELSVFEKSTKNIHEKQLIGKYAASLIQDGDCIYLDAGTTTLQMIPYIEAKNIVVVTNGMMHIDALLEKDIPTYVVGGLIKKKTNALIGRGAIHSLQQYSFDKCFIGVNGVHIDFGYTTPDPEEAFMKQTAIHLSQQAFVLADHSKLNESTFAKIAELQEATMITNETDEELLAMYKAKTTVEVVK</sequence>
<accession>B7GI62</accession>
<dbReference type="PROSITE" id="PS00894">
    <property type="entry name" value="HTH_DEOR_1"/>
    <property type="match status" value="1"/>
</dbReference>
<dbReference type="InterPro" id="IPR018356">
    <property type="entry name" value="Tscrpt_reg_HTH_DeoR_CS"/>
</dbReference>
<dbReference type="SUPFAM" id="SSF46785">
    <property type="entry name" value="Winged helix' DNA-binding domain"/>
    <property type="match status" value="1"/>
</dbReference>
<evidence type="ECO:0000256" key="2">
    <source>
        <dbReference type="ARBA" id="ARBA00023125"/>
    </source>
</evidence>
<dbReference type="InterPro" id="IPR014036">
    <property type="entry name" value="DeoR-like_C"/>
</dbReference>
<dbReference type="InterPro" id="IPR001034">
    <property type="entry name" value="DeoR_HTH"/>
</dbReference>
<dbReference type="EMBL" id="CP000922">
    <property type="protein sequence ID" value="ACJ33844.1"/>
    <property type="molecule type" value="Genomic_DNA"/>
</dbReference>
<dbReference type="HOGENOM" id="CLU_060699_1_3_9"/>